<gene>
    <name evidence="2" type="ORF">MNBD_DELTA04-1060</name>
</gene>
<evidence type="ECO:0000259" key="1">
    <source>
        <dbReference type="SMART" id="SM00881"/>
    </source>
</evidence>
<evidence type="ECO:0000313" key="2">
    <source>
        <dbReference type="EMBL" id="VAW40894.1"/>
    </source>
</evidence>
<dbReference type="Pfam" id="PF13380">
    <property type="entry name" value="CoA_binding_2"/>
    <property type="match status" value="1"/>
</dbReference>
<dbReference type="EMBL" id="UOEY01000112">
    <property type="protein sequence ID" value="VAW40894.1"/>
    <property type="molecule type" value="Genomic_DNA"/>
</dbReference>
<proteinExistence type="predicted"/>
<dbReference type="SUPFAM" id="SSF51735">
    <property type="entry name" value="NAD(P)-binding Rossmann-fold domains"/>
    <property type="match status" value="1"/>
</dbReference>
<dbReference type="InterPro" id="IPR036291">
    <property type="entry name" value="NAD(P)-bd_dom_sf"/>
</dbReference>
<accession>A0A3B0WB18</accession>
<dbReference type="InterPro" id="IPR003781">
    <property type="entry name" value="CoA-bd"/>
</dbReference>
<dbReference type="Gene3D" id="3.40.50.720">
    <property type="entry name" value="NAD(P)-binding Rossmann-like Domain"/>
    <property type="match status" value="1"/>
</dbReference>
<dbReference type="PANTHER" id="PTHR33303">
    <property type="entry name" value="CYTOPLASMIC PROTEIN-RELATED"/>
    <property type="match status" value="1"/>
</dbReference>
<organism evidence="2">
    <name type="scientific">hydrothermal vent metagenome</name>
    <dbReference type="NCBI Taxonomy" id="652676"/>
    <lineage>
        <taxon>unclassified sequences</taxon>
        <taxon>metagenomes</taxon>
        <taxon>ecological metagenomes</taxon>
    </lineage>
</organism>
<feature type="domain" description="CoA-binding" evidence="1">
    <location>
        <begin position="14"/>
        <end position="106"/>
    </location>
</feature>
<dbReference type="AlphaFoldDB" id="A0A3B0WB18"/>
<protein>
    <recommendedName>
        <fullName evidence="1">CoA-binding domain-containing protein</fullName>
    </recommendedName>
</protein>
<dbReference type="PANTHER" id="PTHR33303:SF2">
    <property type="entry name" value="COA-BINDING DOMAIN-CONTAINING PROTEIN"/>
    <property type="match status" value="1"/>
</dbReference>
<sequence length="137" mass="15145">MTGLAPLEKIRAVLQENTIIAVVGLSPKPSRPSYQVAAYLQQAGYRIIPVNPGQREILGQPCYPDLRAIPGRVEVVDIFRRPELVEPVVRDAIAIHARVVWMQQGIVNEQAAALAEEAGLTVIMDRCMKVDHLNLMP</sequence>
<reference evidence="2" key="1">
    <citation type="submission" date="2018-06" db="EMBL/GenBank/DDBJ databases">
        <authorList>
            <person name="Zhirakovskaya E."/>
        </authorList>
    </citation>
    <scope>NUCLEOTIDE SEQUENCE</scope>
</reference>
<dbReference type="SMART" id="SM00881">
    <property type="entry name" value="CoA_binding"/>
    <property type="match status" value="1"/>
</dbReference>
<name>A0A3B0WB18_9ZZZZ</name>